<dbReference type="RefSeq" id="WP_213249107.1">
    <property type="nucleotide sequence ID" value="NZ_CP045806.1"/>
</dbReference>
<dbReference type="PANTHER" id="PTHR42923">
    <property type="entry name" value="PROTOPORPHYRINOGEN OXIDASE"/>
    <property type="match status" value="1"/>
</dbReference>
<reference evidence="2" key="1">
    <citation type="journal article" date="2021" name="Nat. Microbiol.">
        <title>Cocultivation of an ultrasmall environmental parasitic bacterium with lytic ability against bacteria associated with wastewater foams.</title>
        <authorList>
            <person name="Batinovic S."/>
            <person name="Rose J.J.A."/>
            <person name="Ratcliffe J."/>
            <person name="Seviour R.J."/>
            <person name="Petrovski S."/>
        </authorList>
    </citation>
    <scope>NUCLEOTIDE SEQUENCE</scope>
    <source>
        <strain evidence="2">CON9</strain>
    </source>
</reference>
<dbReference type="Gene3D" id="3.90.660.20">
    <property type="entry name" value="Protoporphyrinogen oxidase, mitochondrial, domain 2"/>
    <property type="match status" value="1"/>
</dbReference>
<organism evidence="2 3">
    <name type="scientific">Gordonia pseudamarae</name>
    <dbReference type="NCBI Taxonomy" id="2831662"/>
    <lineage>
        <taxon>Bacteria</taxon>
        <taxon>Bacillati</taxon>
        <taxon>Actinomycetota</taxon>
        <taxon>Actinomycetes</taxon>
        <taxon>Mycobacteriales</taxon>
        <taxon>Gordoniaceae</taxon>
        <taxon>Gordonia</taxon>
    </lineage>
</organism>
<proteinExistence type="predicted"/>
<evidence type="ECO:0000313" key="2">
    <source>
        <dbReference type="EMBL" id="QHN35154.1"/>
    </source>
</evidence>
<dbReference type="Proteomes" id="UP001059836">
    <property type="component" value="Chromosome"/>
</dbReference>
<dbReference type="Pfam" id="PF01593">
    <property type="entry name" value="Amino_oxidase"/>
    <property type="match status" value="1"/>
</dbReference>
<keyword evidence="3" id="KW-1185">Reference proteome</keyword>
<dbReference type="SUPFAM" id="SSF51905">
    <property type="entry name" value="FAD/NAD(P)-binding domain"/>
    <property type="match status" value="1"/>
</dbReference>
<gene>
    <name evidence="2" type="ORF">GII31_09875</name>
</gene>
<dbReference type="InterPro" id="IPR002937">
    <property type="entry name" value="Amino_oxidase"/>
</dbReference>
<feature type="domain" description="Amine oxidase" evidence="1">
    <location>
        <begin position="13"/>
        <end position="448"/>
    </location>
</feature>
<dbReference type="InterPro" id="IPR050464">
    <property type="entry name" value="Zeta_carotene_desat/Oxidored"/>
</dbReference>
<sequence>MTTRAVAVIGGGVSGLTAAYRLRQALGADISIDLYERSGRLGGLLNTTTVGGLTVDVGAEAFIVRRPEVLDLVRELGLGDRVVSPTGRRPAIWSGGRLHPLPTPALMGVPATPDAVDGLADADDLVRIAAEPGRPWTWKSGADPSVGDLIGDRFGPSVVARSVDPMLGGVYSSLSGDIGLREALPALAARLDAGAPGVRAAVTDLIAAGAGTTGPVFGTLVGGYRTLVDALAAASAVRIVEHEVTALASAADGWEVNGRTYAGVIVAAPAWEAARLLGDSAPALSADLAAVEPAGSAVVSITLAEGTAVPEHSGVLVATGESLRAKAFTFSSQKWAHVAGGGLVSVRASFGRYGEPVTAGDDELVSIALDDLDEVIATAGCGSVADRIVEAQAQRWPTGLPRYAPGHLARMAEARRSRPHRLVLTGSSYAGVGVPACVADAGYAAADLVADLTSVH</sequence>
<evidence type="ECO:0000259" key="1">
    <source>
        <dbReference type="Pfam" id="PF01593"/>
    </source>
</evidence>
<dbReference type="SUPFAM" id="SSF54373">
    <property type="entry name" value="FAD-linked reductases, C-terminal domain"/>
    <property type="match status" value="1"/>
</dbReference>
<protein>
    <submittedName>
        <fullName evidence="2">NAD(P)-binding protein</fullName>
    </submittedName>
</protein>
<dbReference type="PRINTS" id="PR00368">
    <property type="entry name" value="FADPNR"/>
</dbReference>
<dbReference type="Gene3D" id="1.10.3110.10">
    <property type="entry name" value="protoporphyrinogen ix oxidase, domain 3"/>
    <property type="match status" value="1"/>
</dbReference>
<dbReference type="InterPro" id="IPR036188">
    <property type="entry name" value="FAD/NAD-bd_sf"/>
</dbReference>
<dbReference type="EMBL" id="CP045809">
    <property type="protein sequence ID" value="QHN35154.1"/>
    <property type="molecule type" value="Genomic_DNA"/>
</dbReference>
<dbReference type="PANTHER" id="PTHR42923:SF3">
    <property type="entry name" value="PROTOPORPHYRINOGEN OXIDASE"/>
    <property type="match status" value="1"/>
</dbReference>
<evidence type="ECO:0000313" key="3">
    <source>
        <dbReference type="Proteomes" id="UP001059836"/>
    </source>
</evidence>
<name>A0ABX6IH75_9ACTN</name>
<accession>A0ABX6IH75</accession>
<dbReference type="Gene3D" id="3.50.50.60">
    <property type="entry name" value="FAD/NAD(P)-binding domain"/>
    <property type="match status" value="1"/>
</dbReference>